<reference evidence="7 8" key="1">
    <citation type="submission" date="2019-12" db="EMBL/GenBank/DDBJ databases">
        <title>Genomic-based taxomic classification of the family Erythrobacteraceae.</title>
        <authorList>
            <person name="Xu L."/>
        </authorList>
    </citation>
    <scope>NUCLEOTIDE SEQUENCE [LARGE SCALE GENOMIC DNA]</scope>
    <source>
        <strain evidence="7 8">MCCC 1A09965</strain>
    </source>
</reference>
<dbReference type="InterPro" id="IPR013482">
    <property type="entry name" value="Molybde_CF_guanTrfase"/>
</dbReference>
<dbReference type="SUPFAM" id="SSF53448">
    <property type="entry name" value="Nucleotide-diphospho-sugar transferases"/>
    <property type="match status" value="1"/>
</dbReference>
<comment type="caution">
    <text evidence="7">The sequence shown here is derived from an EMBL/GenBank/DDBJ whole genome shotgun (WGS) entry which is preliminary data.</text>
</comment>
<dbReference type="AlphaFoldDB" id="A0A844YH91"/>
<dbReference type="PANTHER" id="PTHR30592">
    <property type="entry name" value="FORMATE DEHYDROGENASE"/>
    <property type="match status" value="1"/>
</dbReference>
<dbReference type="InterPro" id="IPR025877">
    <property type="entry name" value="MobA-like_NTP_Trfase"/>
</dbReference>
<dbReference type="Gene3D" id="3.90.550.10">
    <property type="entry name" value="Spore Coat Polysaccharide Biosynthesis Protein SpsA, Chain A"/>
    <property type="match status" value="1"/>
</dbReference>
<accession>A0A844YH91</accession>
<dbReference type="HAMAP" id="MF_00187">
    <property type="entry name" value="FdhD"/>
    <property type="match status" value="1"/>
</dbReference>
<evidence type="ECO:0000259" key="6">
    <source>
        <dbReference type="Pfam" id="PF12804"/>
    </source>
</evidence>
<dbReference type="NCBIfam" id="TIGR00129">
    <property type="entry name" value="fdhD_narQ"/>
    <property type="match status" value="1"/>
</dbReference>
<dbReference type="GO" id="GO:0005737">
    <property type="term" value="C:cytoplasm"/>
    <property type="evidence" value="ECO:0007669"/>
    <property type="project" value="UniProtKB-SubCell"/>
</dbReference>
<dbReference type="CDD" id="cd02503">
    <property type="entry name" value="MobA"/>
    <property type="match status" value="1"/>
</dbReference>
<protein>
    <recommendedName>
        <fullName evidence="5">Sulfur carrier protein FdhD</fullName>
    </recommendedName>
</protein>
<comment type="function">
    <text evidence="5">Required for formate dehydrogenase (FDH) activity. Acts as a sulfur carrier protein that transfers sulfur from IscS to the molybdenum cofactor prior to its insertion into FDH.</text>
</comment>
<dbReference type="GO" id="GO:0016783">
    <property type="term" value="F:sulfurtransferase activity"/>
    <property type="evidence" value="ECO:0007669"/>
    <property type="project" value="InterPro"/>
</dbReference>
<gene>
    <name evidence="5 7" type="primary">fdhD</name>
    <name evidence="7" type="ORF">GRI48_06760</name>
</gene>
<dbReference type="GO" id="GO:0016779">
    <property type="term" value="F:nucleotidyltransferase activity"/>
    <property type="evidence" value="ECO:0007669"/>
    <property type="project" value="UniProtKB-ARBA"/>
</dbReference>
<keyword evidence="1 5" id="KW-0963">Cytoplasm</keyword>
<name>A0A844YH91_9SPHN</name>
<feature type="active site" description="Cysteine persulfide intermediate" evidence="5">
    <location>
        <position position="298"/>
    </location>
</feature>
<dbReference type="SUPFAM" id="SSF53927">
    <property type="entry name" value="Cytidine deaminase-like"/>
    <property type="match status" value="1"/>
</dbReference>
<evidence type="ECO:0000256" key="3">
    <source>
        <dbReference type="ARBA" id="ARBA00023134"/>
    </source>
</evidence>
<dbReference type="Gene3D" id="3.40.140.10">
    <property type="entry name" value="Cytidine Deaminase, domain 2"/>
    <property type="match status" value="1"/>
</dbReference>
<dbReference type="GO" id="GO:0005525">
    <property type="term" value="F:GTP binding"/>
    <property type="evidence" value="ECO:0007669"/>
    <property type="project" value="UniProtKB-KW"/>
</dbReference>
<evidence type="ECO:0000256" key="1">
    <source>
        <dbReference type="ARBA" id="ARBA00022490"/>
    </source>
</evidence>
<dbReference type="EMBL" id="WTYN01000001">
    <property type="protein sequence ID" value="MXO62709.1"/>
    <property type="molecule type" value="Genomic_DNA"/>
</dbReference>
<dbReference type="Pfam" id="PF12804">
    <property type="entry name" value="NTP_transf_3"/>
    <property type="match status" value="1"/>
</dbReference>
<dbReference type="RefSeq" id="WP_160673213.1">
    <property type="nucleotide sequence ID" value="NZ_WTYN01000001.1"/>
</dbReference>
<keyword evidence="3" id="KW-0342">GTP-binding</keyword>
<dbReference type="OrthoDB" id="3197277at2"/>
<dbReference type="Pfam" id="PF02634">
    <property type="entry name" value="FdhD-NarQ"/>
    <property type="match status" value="1"/>
</dbReference>
<dbReference type="Proteomes" id="UP000445582">
    <property type="component" value="Unassembled WGS sequence"/>
</dbReference>
<dbReference type="Gene3D" id="3.10.20.10">
    <property type="match status" value="1"/>
</dbReference>
<keyword evidence="2" id="KW-0460">Magnesium</keyword>
<keyword evidence="4 5" id="KW-0501">Molybdenum cofactor biosynthesis</keyword>
<keyword evidence="8" id="KW-1185">Reference proteome</keyword>
<dbReference type="PANTHER" id="PTHR30592:SF1">
    <property type="entry name" value="SULFUR CARRIER PROTEIN FDHD"/>
    <property type="match status" value="1"/>
</dbReference>
<dbReference type="GO" id="GO:0097163">
    <property type="term" value="F:sulfur carrier activity"/>
    <property type="evidence" value="ECO:0007669"/>
    <property type="project" value="UniProtKB-UniRule"/>
</dbReference>
<evidence type="ECO:0000256" key="5">
    <source>
        <dbReference type="HAMAP-Rule" id="MF_00187"/>
    </source>
</evidence>
<organism evidence="7 8">
    <name type="scientific">Qipengyuania oceanensis</name>
    <dbReference type="NCBI Taxonomy" id="1463597"/>
    <lineage>
        <taxon>Bacteria</taxon>
        <taxon>Pseudomonadati</taxon>
        <taxon>Pseudomonadota</taxon>
        <taxon>Alphaproteobacteria</taxon>
        <taxon>Sphingomonadales</taxon>
        <taxon>Erythrobacteraceae</taxon>
        <taxon>Qipengyuania</taxon>
    </lineage>
</organism>
<comment type="subcellular location">
    <subcellularLocation>
        <location evidence="5">Cytoplasm</location>
    </subcellularLocation>
</comment>
<dbReference type="GO" id="GO:0006777">
    <property type="term" value="P:Mo-molybdopterin cofactor biosynthetic process"/>
    <property type="evidence" value="ECO:0007669"/>
    <property type="project" value="UniProtKB-UniRule"/>
</dbReference>
<comment type="caution">
    <text evidence="5">Lacks conserved residue(s) required for the propagation of feature annotation.</text>
</comment>
<evidence type="ECO:0000256" key="2">
    <source>
        <dbReference type="ARBA" id="ARBA00022842"/>
    </source>
</evidence>
<comment type="similarity">
    <text evidence="5">Belongs to the FdhD family.</text>
</comment>
<feature type="domain" description="MobA-like NTP transferase" evidence="6">
    <location>
        <begin position="10"/>
        <end position="114"/>
    </location>
</feature>
<keyword evidence="7" id="KW-0808">Transferase</keyword>
<keyword evidence="3" id="KW-0547">Nucleotide-binding</keyword>
<evidence type="ECO:0000313" key="7">
    <source>
        <dbReference type="EMBL" id="MXO62709.1"/>
    </source>
</evidence>
<proteinExistence type="inferred from homology"/>
<dbReference type="InterPro" id="IPR029044">
    <property type="entry name" value="Nucleotide-diphossugar_trans"/>
</dbReference>
<evidence type="ECO:0000313" key="8">
    <source>
        <dbReference type="Proteomes" id="UP000445582"/>
    </source>
</evidence>
<dbReference type="InterPro" id="IPR003786">
    <property type="entry name" value="FdhD"/>
</dbReference>
<dbReference type="InterPro" id="IPR016193">
    <property type="entry name" value="Cytidine_deaminase-like"/>
</dbReference>
<sequence>MRPDDRRILGAVLAGGRSERFGSDKRAALWEGRTLLSHSVASLRAECEAVVVCGGAGAGALAETGTPVLADRPGPDLGPLGGLCAALFRAQETGQHAVLSAPVDAHPVPHGLAELLGFPGPAILAGHWLFGIWPAELAHDLERHLLSGNRSVLSWVEACRARRVEFFGQPPVNLNTPQMLAALEDGALLGEGAQLHALRELDFATGSAQEVARAVPVEIPVAIELNGIGYAVMMATPTDLEDFVAGFALSEGLADTTEIGEVHLHRADGGWVARANLPQASMPRLLERARTRVSESSCGICGIDSVAAALAPLAPVAARPAAGPQAIHRALSQMRDHQHLGQATGAAHAAAFCSNHGEILLLREDVGRHNALDKLIGALGRQGIGRDRGFVLLSARCSQELVEKTVRAGIPMLVTISAPSSLAIARAREGRLTLLALARDDSALVVTDPHRLF</sequence>
<evidence type="ECO:0000256" key="4">
    <source>
        <dbReference type="ARBA" id="ARBA00023150"/>
    </source>
</evidence>